<protein>
    <submittedName>
        <fullName evidence="1">Uncharacterized protein</fullName>
    </submittedName>
</protein>
<accession>A0A8T2K5K0</accession>
<gene>
    <name evidence="1" type="ORF">GDO86_016481</name>
</gene>
<comment type="caution">
    <text evidence="1">The sequence shown here is derived from an EMBL/GenBank/DDBJ whole genome shotgun (WGS) entry which is preliminary data.</text>
</comment>
<name>A0A8T2K5K0_9PIPI</name>
<proteinExistence type="predicted"/>
<reference evidence="1" key="1">
    <citation type="thesis" date="2020" institute="ProQuest LLC" country="789 East Eisenhower Parkway, Ann Arbor, MI, USA">
        <title>Comparative Genomics and Chromosome Evolution.</title>
        <authorList>
            <person name="Mudd A.B."/>
        </authorList>
    </citation>
    <scope>NUCLEOTIDE SEQUENCE</scope>
    <source>
        <strain evidence="1">Female2</strain>
        <tissue evidence="1">Blood</tissue>
    </source>
</reference>
<keyword evidence="2" id="KW-1185">Reference proteome</keyword>
<organism evidence="1 2">
    <name type="scientific">Hymenochirus boettgeri</name>
    <name type="common">Congo dwarf clawed frog</name>
    <dbReference type="NCBI Taxonomy" id="247094"/>
    <lineage>
        <taxon>Eukaryota</taxon>
        <taxon>Metazoa</taxon>
        <taxon>Chordata</taxon>
        <taxon>Craniata</taxon>
        <taxon>Vertebrata</taxon>
        <taxon>Euteleostomi</taxon>
        <taxon>Amphibia</taxon>
        <taxon>Batrachia</taxon>
        <taxon>Anura</taxon>
        <taxon>Pipoidea</taxon>
        <taxon>Pipidae</taxon>
        <taxon>Pipinae</taxon>
        <taxon>Hymenochirus</taxon>
    </lineage>
</organism>
<dbReference type="AlphaFoldDB" id="A0A8T2K5K0"/>
<evidence type="ECO:0000313" key="1">
    <source>
        <dbReference type="EMBL" id="KAG8449826.1"/>
    </source>
</evidence>
<sequence>MFECFDNNVQCLFCMYFNVVLLVIQKIMEPLRLKEISIEKKNTISDRFLMIVNFTLVLVPKVLQWFATLCSGTCLLTHRTSFGQLVFSV</sequence>
<dbReference type="EMBL" id="JAACNH010000003">
    <property type="protein sequence ID" value="KAG8449826.1"/>
    <property type="molecule type" value="Genomic_DNA"/>
</dbReference>
<evidence type="ECO:0000313" key="2">
    <source>
        <dbReference type="Proteomes" id="UP000812440"/>
    </source>
</evidence>
<dbReference type="Proteomes" id="UP000812440">
    <property type="component" value="Chromosome 8_10"/>
</dbReference>